<evidence type="ECO:0000313" key="3">
    <source>
        <dbReference type="Proteomes" id="UP000319438"/>
    </source>
</evidence>
<dbReference type="InterPro" id="IPR016193">
    <property type="entry name" value="Cytidine_deaminase-like"/>
</dbReference>
<dbReference type="SUPFAM" id="SSF53927">
    <property type="entry name" value="Cytidine deaminase-like"/>
    <property type="match status" value="1"/>
</dbReference>
<dbReference type="InterPro" id="IPR002125">
    <property type="entry name" value="CMP_dCMP_dom"/>
</dbReference>
<accession>A0A0N9PYT6</accession>
<reference evidence="2" key="1">
    <citation type="journal article" date="2015" name="Genome Announc.">
        <title>Complete Genome Sequence of a New Member of the Marseilleviridae Recovered from the Brackish Submarine Spring in the Cassis Port-Miou Calanque, France.</title>
        <authorList>
            <person name="Doutre G."/>
            <person name="Arfib B."/>
            <person name="Rochette P."/>
            <person name="Claverie J.M."/>
            <person name="Bonin P."/>
            <person name="Abergel C."/>
        </authorList>
    </citation>
    <scope>NUCLEOTIDE SEQUENCE [LARGE SCALE GENOMIC DNA]</scope>
    <source>
        <strain evidence="2">1</strain>
    </source>
</reference>
<proteinExistence type="predicted"/>
<feature type="domain" description="CMP/dCMP-type deaminase" evidence="1">
    <location>
        <begin position="5"/>
        <end position="70"/>
    </location>
</feature>
<organism evidence="2 3">
    <name type="scientific">Port-miou virus</name>
    <dbReference type="NCBI Taxonomy" id="1733873"/>
    <lineage>
        <taxon>Viruses</taxon>
        <taxon>Varidnaviria</taxon>
        <taxon>Bamfordvirae</taxon>
        <taxon>Nucleocytoviricota</taxon>
        <taxon>Megaviricetes</taxon>
        <taxon>Pimascovirales</taxon>
        <taxon>Pimascovirales incertae sedis</taxon>
        <taxon>Marseilleviridae</taxon>
        <taxon>Losannavirus</taxon>
        <taxon>Losannavirus lausannense</taxon>
        <taxon>Lausannevirus</taxon>
    </lineage>
</organism>
<sequence>MQIPQTKQRFFEMARQQALKSEMSQKIGCVAVIGGKVVSFGYNRDMDGLVLGKSCRMHAEMCTLKRIFKGSKCAQGKVVKT</sequence>
<dbReference type="EMBL" id="KT428292">
    <property type="protein sequence ID" value="ALH06807.1"/>
    <property type="molecule type" value="Genomic_DNA"/>
</dbReference>
<protein>
    <submittedName>
        <fullName evidence="2">Putative nucleoside deaminase</fullName>
    </submittedName>
</protein>
<dbReference type="Pfam" id="PF00383">
    <property type="entry name" value="dCMP_cyt_deam_1"/>
    <property type="match status" value="1"/>
</dbReference>
<evidence type="ECO:0000259" key="1">
    <source>
        <dbReference type="Pfam" id="PF00383"/>
    </source>
</evidence>
<gene>
    <name evidence="2" type="ORF">PMV_109</name>
</gene>
<dbReference type="GO" id="GO:0003824">
    <property type="term" value="F:catalytic activity"/>
    <property type="evidence" value="ECO:0007669"/>
    <property type="project" value="InterPro"/>
</dbReference>
<dbReference type="Proteomes" id="UP000319438">
    <property type="component" value="Segment"/>
</dbReference>
<evidence type="ECO:0000313" key="2">
    <source>
        <dbReference type="EMBL" id="ALH06807.1"/>
    </source>
</evidence>
<name>A0A0N9PYT6_9VIRU</name>
<dbReference type="Gene3D" id="3.40.140.10">
    <property type="entry name" value="Cytidine Deaminase, domain 2"/>
    <property type="match status" value="1"/>
</dbReference>